<accession>A0AC59ZZ85</accession>
<evidence type="ECO:0000313" key="1">
    <source>
        <dbReference type="EMBL" id="CAN0531489.1"/>
    </source>
</evidence>
<gene>
    <name evidence="1" type="ORF">MRATA1EN22A_LOCUS24687</name>
</gene>
<dbReference type="Proteomes" id="UP001162501">
    <property type="component" value="Chromosome 5"/>
</dbReference>
<reference evidence="1" key="2">
    <citation type="submission" date="2025-03" db="EMBL/GenBank/DDBJ databases">
        <authorList>
            <consortium name="ELIXIR-Norway"/>
            <consortium name="Elixir Norway"/>
        </authorList>
    </citation>
    <scope>NUCLEOTIDE SEQUENCE</scope>
</reference>
<dbReference type="EMBL" id="OX596089">
    <property type="protein sequence ID" value="CAN0531489.1"/>
    <property type="molecule type" value="Genomic_DNA"/>
</dbReference>
<protein>
    <submittedName>
        <fullName evidence="1">Uncharacterized protein</fullName>
    </submittedName>
</protein>
<reference evidence="1" key="1">
    <citation type="submission" date="2023-05" db="EMBL/GenBank/DDBJ databases">
        <authorList>
            <consortium name="ELIXIR-Norway"/>
        </authorList>
    </citation>
    <scope>NUCLEOTIDE SEQUENCE</scope>
</reference>
<sequence>MEADRACEGTPGVWQSIGRVHVTASSGSPVPIEQSFVCMVASYRTGQGDRLDSHRHHAVSPEGLKQRRHLRYPRRPSAFLRFTPLPLLIRTGATQRALRTGANLQTLTAKRETWIRGGQSCFQETGDYSRER</sequence>
<evidence type="ECO:0000313" key="2">
    <source>
        <dbReference type="Proteomes" id="UP001162501"/>
    </source>
</evidence>
<name>A0AC59ZZ85_RANTA</name>
<proteinExistence type="predicted"/>
<organism evidence="1 2">
    <name type="scientific">Rangifer tarandus platyrhynchus</name>
    <name type="common">Svalbard reindeer</name>
    <dbReference type="NCBI Taxonomy" id="3082113"/>
    <lineage>
        <taxon>Eukaryota</taxon>
        <taxon>Metazoa</taxon>
        <taxon>Chordata</taxon>
        <taxon>Craniata</taxon>
        <taxon>Vertebrata</taxon>
        <taxon>Euteleostomi</taxon>
        <taxon>Mammalia</taxon>
        <taxon>Eutheria</taxon>
        <taxon>Laurasiatheria</taxon>
        <taxon>Artiodactyla</taxon>
        <taxon>Ruminantia</taxon>
        <taxon>Pecora</taxon>
        <taxon>Cervidae</taxon>
        <taxon>Odocoileinae</taxon>
        <taxon>Rangifer</taxon>
    </lineage>
</organism>